<dbReference type="EMBL" id="JAATIP010000044">
    <property type="protein sequence ID" value="KAF4385749.1"/>
    <property type="molecule type" value="Genomic_DNA"/>
</dbReference>
<dbReference type="PANTHER" id="PTHR46038">
    <property type="entry name" value="EXPRESSED PROTEIN-RELATED"/>
    <property type="match status" value="1"/>
</dbReference>
<reference evidence="3 4" key="1">
    <citation type="journal article" date="2020" name="bioRxiv">
        <title>Sequence and annotation of 42 cannabis genomes reveals extensive copy number variation in cannabinoid synthesis and pathogen resistance genes.</title>
        <authorList>
            <person name="Mckernan K.J."/>
            <person name="Helbert Y."/>
            <person name="Kane L.T."/>
            <person name="Ebling H."/>
            <person name="Zhang L."/>
            <person name="Liu B."/>
            <person name="Eaton Z."/>
            <person name="Mclaughlin S."/>
            <person name="Kingan S."/>
            <person name="Baybayan P."/>
            <person name="Concepcion G."/>
            <person name="Jordan M."/>
            <person name="Riva A."/>
            <person name="Barbazuk W."/>
            <person name="Harkins T."/>
        </authorList>
    </citation>
    <scope>NUCLEOTIDE SEQUENCE [LARGE SCALE GENOMIC DNA]</scope>
    <source>
        <strain evidence="4">cv. Jamaican Lion 4</strain>
        <tissue evidence="3">Leaf</tissue>
    </source>
</reference>
<dbReference type="Proteomes" id="UP000525078">
    <property type="component" value="Unassembled WGS sequence"/>
</dbReference>
<evidence type="ECO:0000259" key="2">
    <source>
        <dbReference type="Pfam" id="PF03407"/>
    </source>
</evidence>
<dbReference type="InterPro" id="IPR005069">
    <property type="entry name" value="Nucl-diP-sugar_transferase"/>
</dbReference>
<keyword evidence="1" id="KW-0472">Membrane</keyword>
<dbReference type="InterPro" id="IPR044821">
    <property type="entry name" value="At1g28695/At4g15970-like"/>
</dbReference>
<name>A0A7J6GUL2_CANSA</name>
<keyword evidence="1" id="KW-0812">Transmembrane</keyword>
<keyword evidence="1" id="KW-1133">Transmembrane helix</keyword>
<feature type="transmembrane region" description="Helical" evidence="1">
    <location>
        <begin position="12"/>
        <end position="32"/>
    </location>
</feature>
<evidence type="ECO:0000313" key="4">
    <source>
        <dbReference type="Proteomes" id="UP000525078"/>
    </source>
</evidence>
<protein>
    <recommendedName>
        <fullName evidence="2">Nucleotide-diphospho-sugar transferase domain-containing protein</fullName>
    </recommendedName>
</protein>
<evidence type="ECO:0000256" key="1">
    <source>
        <dbReference type="SAM" id="Phobius"/>
    </source>
</evidence>
<dbReference type="PANTHER" id="PTHR46038:SF37">
    <property type="entry name" value="GLYCOSYLTRANSFERASE"/>
    <property type="match status" value="1"/>
</dbReference>
<dbReference type="Pfam" id="PF03407">
    <property type="entry name" value="Nucleotid_trans"/>
    <property type="match status" value="1"/>
</dbReference>
<evidence type="ECO:0000313" key="3">
    <source>
        <dbReference type="EMBL" id="KAF4385749.1"/>
    </source>
</evidence>
<gene>
    <name evidence="3" type="ORF">F8388_010305</name>
</gene>
<comment type="caution">
    <text evidence="3">The sequence shown here is derived from an EMBL/GenBank/DDBJ whole genome shotgun (WGS) entry which is preliminary data.</text>
</comment>
<organism evidence="3 4">
    <name type="scientific">Cannabis sativa</name>
    <name type="common">Hemp</name>
    <name type="synonym">Marijuana</name>
    <dbReference type="NCBI Taxonomy" id="3483"/>
    <lineage>
        <taxon>Eukaryota</taxon>
        <taxon>Viridiplantae</taxon>
        <taxon>Streptophyta</taxon>
        <taxon>Embryophyta</taxon>
        <taxon>Tracheophyta</taxon>
        <taxon>Spermatophyta</taxon>
        <taxon>Magnoliopsida</taxon>
        <taxon>eudicotyledons</taxon>
        <taxon>Gunneridae</taxon>
        <taxon>Pentapetalae</taxon>
        <taxon>rosids</taxon>
        <taxon>fabids</taxon>
        <taxon>Rosales</taxon>
        <taxon>Cannabaceae</taxon>
        <taxon>Cannabis</taxon>
    </lineage>
</organism>
<accession>A0A7J6GUL2</accession>
<proteinExistence type="predicted"/>
<sequence>MREIRPLRLIKSPYVLLVAFFIILITCCIVLINSSKPSFSYGTCGTTSTASQNPKSLERNELVQVLRRVSMEDRTIILTGIVDEAWTSPGSVLDLFLESFRLGQGTEMLLNHLLVVTIGNKAYQQCHSLHPHCLELTPIGSINNLLLDVLKLGYSFLFTEVDVMWFRTLVFEINPLHEITIPCNLLSRGSESERNRPGRGLFYVKSTERAVELFKYWKFLRTLYDTFHVESLCENLREHQEYTKMIGVEIDYLNASYFGGFCSGESKDMNMVFTMQANCCKGVENKVYDLRLVLDGWRNFTAQPSNFRSGVGMVPSWRAPTKCIA</sequence>
<feature type="domain" description="Nucleotide-diphospho-sugar transferase" evidence="2">
    <location>
        <begin position="144"/>
        <end position="290"/>
    </location>
</feature>
<dbReference type="AlphaFoldDB" id="A0A7J6GUL2"/>